<dbReference type="STRING" id="398673.A0A2P4ZRK0"/>
<reference evidence="2 3" key="1">
    <citation type="journal article" date="2016" name="Genome Announc.">
        <title>Draft Whole-Genome Sequence of Trichoderma gamsii T6085, a Promising Biocontrol Agent of Fusarium Head Blight on Wheat.</title>
        <authorList>
            <person name="Baroncelli R."/>
            <person name="Zapparata A."/>
            <person name="Piaggeschi G."/>
            <person name="Sarrocco S."/>
            <person name="Vannacci G."/>
        </authorList>
    </citation>
    <scope>NUCLEOTIDE SEQUENCE [LARGE SCALE GENOMIC DNA]</scope>
    <source>
        <strain evidence="2 3">T6085</strain>
    </source>
</reference>
<dbReference type="GeneID" id="29989920"/>
<proteinExistence type="predicted"/>
<feature type="region of interest" description="Disordered" evidence="1">
    <location>
        <begin position="116"/>
        <end position="160"/>
    </location>
</feature>
<dbReference type="AlphaFoldDB" id="A0A2P4ZRK0"/>
<dbReference type="RefSeq" id="XP_018656976.1">
    <property type="nucleotide sequence ID" value="XM_018809837.1"/>
</dbReference>
<evidence type="ECO:0000313" key="3">
    <source>
        <dbReference type="Proteomes" id="UP000054821"/>
    </source>
</evidence>
<feature type="compositionally biased region" description="Basic and acidic residues" evidence="1">
    <location>
        <begin position="150"/>
        <end position="160"/>
    </location>
</feature>
<name>A0A2P4ZRK0_9HYPO</name>
<dbReference type="EMBL" id="JPDN02000012">
    <property type="protein sequence ID" value="PON26917.1"/>
    <property type="molecule type" value="Genomic_DNA"/>
</dbReference>
<organism evidence="2 3">
    <name type="scientific">Trichoderma gamsii</name>
    <dbReference type="NCBI Taxonomy" id="398673"/>
    <lineage>
        <taxon>Eukaryota</taxon>
        <taxon>Fungi</taxon>
        <taxon>Dikarya</taxon>
        <taxon>Ascomycota</taxon>
        <taxon>Pezizomycotina</taxon>
        <taxon>Sordariomycetes</taxon>
        <taxon>Hypocreomycetidae</taxon>
        <taxon>Hypocreales</taxon>
        <taxon>Hypocreaceae</taxon>
        <taxon>Trichoderma</taxon>
    </lineage>
</organism>
<gene>
    <name evidence="2" type="ORF">TGAM01_v204418</name>
</gene>
<protein>
    <submittedName>
        <fullName evidence="2">Uncharacterized protein</fullName>
    </submittedName>
</protein>
<evidence type="ECO:0000313" key="2">
    <source>
        <dbReference type="EMBL" id="PON26917.1"/>
    </source>
</evidence>
<accession>A0A2P4ZRK0</accession>
<evidence type="ECO:0000256" key="1">
    <source>
        <dbReference type="SAM" id="MobiDB-lite"/>
    </source>
</evidence>
<dbReference type="Proteomes" id="UP000054821">
    <property type="component" value="Unassembled WGS sequence"/>
</dbReference>
<keyword evidence="3" id="KW-1185">Reference proteome</keyword>
<comment type="caution">
    <text evidence="2">The sequence shown here is derived from an EMBL/GenBank/DDBJ whole genome shotgun (WGS) entry which is preliminary data.</text>
</comment>
<sequence length="160" mass="18095">MSGNRVLGERDVNVTMTDAQPFAKDVKSMEYHRQVLQSRIAQEPYVTDLLLHDLFQAIHLPVRHHHESLHGKTFGTAQQTSLQVGLVFSLSLELPDPIINLDEYSIELTRRAFNLEPNQSPSLPKRAQTDSKARIPSAHSPLRARARARWAPEKPRAMAS</sequence>